<comment type="catalytic activity">
    <reaction evidence="5">
        <text>adenylyl-molybdopterin + molybdate = Mo-molybdopterin + AMP + H(+)</text>
        <dbReference type="Rhea" id="RHEA:35047"/>
        <dbReference type="ChEBI" id="CHEBI:15378"/>
        <dbReference type="ChEBI" id="CHEBI:36264"/>
        <dbReference type="ChEBI" id="CHEBI:62727"/>
        <dbReference type="ChEBI" id="CHEBI:71302"/>
        <dbReference type="ChEBI" id="CHEBI:456215"/>
        <dbReference type="EC" id="2.10.1.1"/>
    </reaction>
</comment>
<comment type="cofactor">
    <cofactor evidence="6">
        <name>Mg(2+)</name>
        <dbReference type="ChEBI" id="CHEBI:18420"/>
    </cofactor>
</comment>
<feature type="domain" description="MoaB/Mog" evidence="7">
    <location>
        <begin position="177"/>
        <end position="317"/>
    </location>
</feature>
<dbReference type="Pfam" id="PF03453">
    <property type="entry name" value="MoeA_N"/>
    <property type="match status" value="1"/>
</dbReference>
<dbReference type="Gene3D" id="2.170.190.11">
    <property type="entry name" value="Molybdopterin biosynthesis moea protein, domain 3"/>
    <property type="match status" value="1"/>
</dbReference>
<dbReference type="InterPro" id="IPR038987">
    <property type="entry name" value="MoeA-like"/>
</dbReference>
<evidence type="ECO:0000313" key="9">
    <source>
        <dbReference type="Proteomes" id="UP001138540"/>
    </source>
</evidence>
<dbReference type="InterPro" id="IPR036135">
    <property type="entry name" value="MoeA_linker/N_sf"/>
</dbReference>
<name>A0ABR6NGV7_9SPHN</name>
<evidence type="ECO:0000256" key="1">
    <source>
        <dbReference type="ARBA" id="ARBA00002901"/>
    </source>
</evidence>
<dbReference type="InterPro" id="IPR036425">
    <property type="entry name" value="MoaB/Mog-like_dom_sf"/>
</dbReference>
<evidence type="ECO:0000256" key="4">
    <source>
        <dbReference type="ARBA" id="ARBA00023150"/>
    </source>
</evidence>
<evidence type="ECO:0000256" key="3">
    <source>
        <dbReference type="ARBA" id="ARBA00010763"/>
    </source>
</evidence>
<dbReference type="InterPro" id="IPR001453">
    <property type="entry name" value="MoaB/Mog_dom"/>
</dbReference>
<dbReference type="PANTHER" id="PTHR10192:SF5">
    <property type="entry name" value="GEPHYRIN"/>
    <property type="match status" value="1"/>
</dbReference>
<organism evidence="8 9">
    <name type="scientific">Sphingobium lignivorans</name>
    <dbReference type="NCBI Taxonomy" id="2735886"/>
    <lineage>
        <taxon>Bacteria</taxon>
        <taxon>Pseudomonadati</taxon>
        <taxon>Pseudomonadota</taxon>
        <taxon>Alphaproteobacteria</taxon>
        <taxon>Sphingomonadales</taxon>
        <taxon>Sphingomonadaceae</taxon>
        <taxon>Sphingobium</taxon>
    </lineage>
</organism>
<dbReference type="RefSeq" id="WP_184154111.1">
    <property type="nucleotide sequence ID" value="NZ_JACHKA010000001.1"/>
</dbReference>
<evidence type="ECO:0000256" key="2">
    <source>
        <dbReference type="ARBA" id="ARBA00005046"/>
    </source>
</evidence>
<gene>
    <name evidence="8" type="ORF">HNP60_002489</name>
</gene>
<comment type="function">
    <text evidence="1 6">Catalyzes the insertion of molybdate into adenylated molybdopterin with the concomitant release of AMP.</text>
</comment>
<dbReference type="PROSITE" id="PS01079">
    <property type="entry name" value="MOCF_BIOSYNTHESIS_2"/>
    <property type="match status" value="1"/>
</dbReference>
<dbReference type="GO" id="GO:0061599">
    <property type="term" value="F:molybdopterin molybdotransferase activity"/>
    <property type="evidence" value="ECO:0007669"/>
    <property type="project" value="UniProtKB-EC"/>
</dbReference>
<dbReference type="InterPro" id="IPR036688">
    <property type="entry name" value="MoeA_C_domain_IV_sf"/>
</dbReference>
<dbReference type="SUPFAM" id="SSF63867">
    <property type="entry name" value="MoeA C-terminal domain-like"/>
    <property type="match status" value="1"/>
</dbReference>
<dbReference type="NCBIfam" id="TIGR00177">
    <property type="entry name" value="molyb_syn"/>
    <property type="match status" value="1"/>
</dbReference>
<evidence type="ECO:0000313" key="8">
    <source>
        <dbReference type="EMBL" id="MBB5986515.1"/>
    </source>
</evidence>
<dbReference type="InterPro" id="IPR008284">
    <property type="entry name" value="MoCF_biosynth_CS"/>
</dbReference>
<evidence type="ECO:0000256" key="6">
    <source>
        <dbReference type="RuleBase" id="RU365090"/>
    </source>
</evidence>
<dbReference type="CDD" id="cd00887">
    <property type="entry name" value="MoeA"/>
    <property type="match status" value="1"/>
</dbReference>
<dbReference type="PANTHER" id="PTHR10192">
    <property type="entry name" value="MOLYBDOPTERIN BIOSYNTHESIS PROTEIN"/>
    <property type="match status" value="1"/>
</dbReference>
<protein>
    <recommendedName>
        <fullName evidence="6">Molybdopterin molybdenumtransferase</fullName>
        <ecNumber evidence="6">2.10.1.1</ecNumber>
    </recommendedName>
</protein>
<dbReference type="Pfam" id="PF00994">
    <property type="entry name" value="MoCF_biosynth"/>
    <property type="match status" value="1"/>
</dbReference>
<comment type="pathway">
    <text evidence="2 6">Cofactor biosynthesis; molybdopterin biosynthesis.</text>
</comment>
<proteinExistence type="inferred from homology"/>
<dbReference type="Pfam" id="PF03454">
    <property type="entry name" value="MoeA_C"/>
    <property type="match status" value="1"/>
</dbReference>
<dbReference type="Gene3D" id="2.40.340.10">
    <property type="entry name" value="MoeA, C-terminal, domain IV"/>
    <property type="match status" value="1"/>
</dbReference>
<dbReference type="InterPro" id="IPR005111">
    <property type="entry name" value="MoeA_C_domain_IV"/>
</dbReference>
<keyword evidence="6" id="KW-0460">Magnesium</keyword>
<comment type="caution">
    <text evidence="8">The sequence shown here is derived from an EMBL/GenBank/DDBJ whole genome shotgun (WGS) entry which is preliminary data.</text>
</comment>
<dbReference type="Proteomes" id="UP001138540">
    <property type="component" value="Unassembled WGS sequence"/>
</dbReference>
<keyword evidence="6" id="KW-0500">Molybdenum</keyword>
<accession>A0ABR6NGV7</accession>
<keyword evidence="6 8" id="KW-0808">Transferase</keyword>
<dbReference type="SUPFAM" id="SSF63882">
    <property type="entry name" value="MoeA N-terminal region -like"/>
    <property type="match status" value="1"/>
</dbReference>
<sequence>MSLLPVEEAQARLLAMASPLPACPAPLAEAAGRYLAEPLAAARDQPWTDLSAMDGYAVRHADMPGPWRVVGEMAAGAVPGRAPLGEGEAMRIFTGAPLPPGADTVVVQEDVHVDGTLVRLTGEGPGGRGRHVRPRASDFAQGATLLPAGIRLGPAQVALAALAGYGAMPLGGRPRISILSTGSELVPPGAPCSPGRLPASNGVMLRAMAEGAGATVAGETLVPDDLGLLTQALRHAAEADEAHVIVTSGGASVGDHDLVRPALEAAGGSIDFWRIAMRPGKPLIVGRIGGAILLGLPGNPVSAMVTGALFLLPLVRHLAGAAEPLPRTRDAMLAVDMPAVGGRTDFVRATVAGETVTPIAFQDSAAMHAAARANALIVRPADSPASRAGEKAPILDWPALGLAG</sequence>
<dbReference type="EMBL" id="JACHKA010000001">
    <property type="protein sequence ID" value="MBB5986515.1"/>
    <property type="molecule type" value="Genomic_DNA"/>
</dbReference>
<dbReference type="SUPFAM" id="SSF53218">
    <property type="entry name" value="Molybdenum cofactor biosynthesis proteins"/>
    <property type="match status" value="1"/>
</dbReference>
<evidence type="ECO:0000259" key="7">
    <source>
        <dbReference type="SMART" id="SM00852"/>
    </source>
</evidence>
<keyword evidence="9" id="KW-1185">Reference proteome</keyword>
<comment type="similarity">
    <text evidence="3 6">Belongs to the MoeA family.</text>
</comment>
<reference evidence="8 9" key="1">
    <citation type="submission" date="2020-08" db="EMBL/GenBank/DDBJ databases">
        <title>Exploring microbial biodiversity for novel pathways involved in the catabolism of aromatic compounds derived from lignin.</title>
        <authorList>
            <person name="Elkins J."/>
        </authorList>
    </citation>
    <scope>NUCLEOTIDE SEQUENCE [LARGE SCALE GENOMIC DNA]</scope>
    <source>
        <strain evidence="8 9">B1D3A</strain>
    </source>
</reference>
<dbReference type="NCBIfam" id="NF045515">
    <property type="entry name" value="Glp_gephyrin"/>
    <property type="match status" value="1"/>
</dbReference>
<dbReference type="Gene3D" id="3.90.105.10">
    <property type="entry name" value="Molybdopterin biosynthesis moea protein, domain 2"/>
    <property type="match status" value="1"/>
</dbReference>
<dbReference type="SMART" id="SM00852">
    <property type="entry name" value="MoCF_biosynth"/>
    <property type="match status" value="1"/>
</dbReference>
<keyword evidence="6" id="KW-0479">Metal-binding</keyword>
<dbReference type="EC" id="2.10.1.1" evidence="6"/>
<evidence type="ECO:0000256" key="5">
    <source>
        <dbReference type="ARBA" id="ARBA00047317"/>
    </source>
</evidence>
<keyword evidence="4 6" id="KW-0501">Molybdenum cofactor biosynthesis</keyword>
<dbReference type="InterPro" id="IPR005110">
    <property type="entry name" value="MoeA_linker/N"/>
</dbReference>
<dbReference type="Gene3D" id="3.40.980.10">
    <property type="entry name" value="MoaB/Mog-like domain"/>
    <property type="match status" value="1"/>
</dbReference>